<dbReference type="PANTHER" id="PTHR10551">
    <property type="entry name" value="FASCIN"/>
    <property type="match status" value="1"/>
</dbReference>
<dbReference type="FunFam" id="3.20.20.80:FF:000067">
    <property type="entry name" value="Glucan 1,3-beta-glucosidase A"/>
    <property type="match status" value="1"/>
</dbReference>
<evidence type="ECO:0000259" key="5">
    <source>
        <dbReference type="Pfam" id="PF00150"/>
    </source>
</evidence>
<feature type="domain" description="Glycoside hydrolase family 5" evidence="5">
    <location>
        <begin position="218"/>
        <end position="483"/>
    </location>
</feature>
<dbReference type="InterPro" id="IPR001547">
    <property type="entry name" value="Glyco_hydro_5"/>
</dbReference>
<dbReference type="Gene3D" id="3.20.20.80">
    <property type="entry name" value="Glycosidases"/>
    <property type="match status" value="3"/>
</dbReference>
<feature type="signal peptide" evidence="4">
    <location>
        <begin position="1"/>
        <end position="24"/>
    </location>
</feature>
<gene>
    <name evidence="7" type="ORF">FH972_002692</name>
</gene>
<feature type="domain" description="DUF7910" evidence="6">
    <location>
        <begin position="528"/>
        <end position="572"/>
    </location>
</feature>
<keyword evidence="8" id="KW-1185">Reference proteome</keyword>
<feature type="chain" id="PRO_5024361730" evidence="4">
    <location>
        <begin position="25"/>
        <end position="888"/>
    </location>
</feature>
<dbReference type="Pfam" id="PF00150">
    <property type="entry name" value="Cellulase"/>
    <property type="match status" value="2"/>
</dbReference>
<dbReference type="InterPro" id="IPR057232">
    <property type="entry name" value="DUF7910"/>
</dbReference>
<dbReference type="OrthoDB" id="62120at2759"/>
<dbReference type="EMBL" id="CM017321">
    <property type="protein sequence ID" value="KAE7998116.1"/>
    <property type="molecule type" value="Genomic_DNA"/>
</dbReference>
<dbReference type="GO" id="GO:0004553">
    <property type="term" value="F:hydrolase activity, hydrolyzing O-glycosyl compounds"/>
    <property type="evidence" value="ECO:0007669"/>
    <property type="project" value="InterPro"/>
</dbReference>
<dbReference type="CDD" id="cd00257">
    <property type="entry name" value="beta-trefoil_FSCN-like"/>
    <property type="match status" value="1"/>
</dbReference>
<dbReference type="FunFam" id="2.80.10.50:FF:000056">
    <property type="entry name" value="Glucan 1,3-beta-glucosidase A"/>
    <property type="match status" value="1"/>
</dbReference>
<protein>
    <submittedName>
        <fullName evidence="7">Uncharacterized protein</fullName>
    </submittedName>
</protein>
<dbReference type="PANTHER" id="PTHR10551:SF13">
    <property type="entry name" value="GLUCAN 1,3-BETA-GLUCOSIDASE ARB_04467-RELATED"/>
    <property type="match status" value="1"/>
</dbReference>
<dbReference type="SUPFAM" id="SSF51445">
    <property type="entry name" value="(Trans)glycosidases"/>
    <property type="match status" value="2"/>
</dbReference>
<keyword evidence="3" id="KW-0326">Glycosidase</keyword>
<dbReference type="InterPro" id="IPR010431">
    <property type="entry name" value="Fascin"/>
</dbReference>
<name>A0A5N6QFM6_9ROSI</name>
<proteinExistence type="inferred from homology"/>
<dbReference type="SUPFAM" id="SSF50405">
    <property type="entry name" value="Actin-crosslinking proteins"/>
    <property type="match status" value="1"/>
</dbReference>
<keyword evidence="2" id="KW-0378">Hydrolase</keyword>
<dbReference type="Gene3D" id="2.80.10.50">
    <property type="match status" value="1"/>
</dbReference>
<evidence type="ECO:0000313" key="8">
    <source>
        <dbReference type="Proteomes" id="UP000327013"/>
    </source>
</evidence>
<dbReference type="GO" id="GO:0000272">
    <property type="term" value="P:polysaccharide catabolic process"/>
    <property type="evidence" value="ECO:0007669"/>
    <property type="project" value="InterPro"/>
</dbReference>
<evidence type="ECO:0000256" key="3">
    <source>
        <dbReference type="ARBA" id="ARBA00023295"/>
    </source>
</evidence>
<dbReference type="GO" id="GO:0051015">
    <property type="term" value="F:actin filament binding"/>
    <property type="evidence" value="ECO:0007669"/>
    <property type="project" value="InterPro"/>
</dbReference>
<keyword evidence="4" id="KW-0732">Signal</keyword>
<dbReference type="GO" id="GO:0007163">
    <property type="term" value="P:establishment or maintenance of cell polarity"/>
    <property type="evidence" value="ECO:0007669"/>
    <property type="project" value="TreeGrafter"/>
</dbReference>
<dbReference type="GO" id="GO:0051017">
    <property type="term" value="P:actin filament bundle assembly"/>
    <property type="evidence" value="ECO:0007669"/>
    <property type="project" value="TreeGrafter"/>
</dbReference>
<dbReference type="GO" id="GO:0015629">
    <property type="term" value="C:actin cytoskeleton"/>
    <property type="evidence" value="ECO:0007669"/>
    <property type="project" value="TreeGrafter"/>
</dbReference>
<dbReference type="InterPro" id="IPR017853">
    <property type="entry name" value="GH"/>
</dbReference>
<sequence>MASCFYLNLFLVFSFSCVLSPSHAQTANSNLPFKAVNLGNWLVTEGWMNPSLFDGITYKDLLDGTQVQFMSTNLQKYLSAENGGGANVVSNRPSASGWETFRLWRVSDSSFNFRVFNKQFVGLGSQGTEVRADSNAPGNSETFEIIRNDDDPNRVRIKATNGLFLQAQSETLVTADYGGSGWEDSNPSVFKMTIVKTLQGEYQITNGYGPDRAPQVMRDHWNTYITDEDFRFMSSNGLNAVRIPVGWWIAQDPTPPKPFVGGSLQALDNAFTWAQKYGMKVIVDLHAVQGSQNGNEHSGARDGYQDWGASNIQDTVAVIDFLAQRYANNPSLAAIELMNEPVAPGVTLDDLKNYYQAGYDAVRKYTSSAYVILSNRLGEAGPKELLSFAGNLNHAVIDVHYYNLFSDMFNNMDVQQNIDYINNQRASDLQTVTTSNGPLSFVGEWTAEFAKNGASMEDYQRFANAQIEVYERATFGWAYWAYKCQDNALYTKELGTANSGLPYKAVNLGAWLVTEGWMKPSLFDEITNKDLLDGTQVQFMSTNLQKYLSAKNGGGANVVSNRPSASGWETFTAKSETKVTADYEGSGWDDSNPSVFKMIIVKTLRVEYQITNGYGPDRAPQVMRVRFPIHVGWWIAKDPTPPKPFVGGSLKALDNAFTWARKYGMKVIVDLHAVQGSQNGNDHSGTRDGYQDWGASNIQDTVAVIDFLAQRYAKNPSLAAIELMNEPLAPGVTLDNLKNYYQAGYNAVRKYTSSAYVILSNRLGPADPKELLSFARNMNRVVIDVHFYNLFSDMFNNMSVQQNIDYINNQRASDLQTVTTSNGPLSFVGEWTAEFAKNGASMEDYQRFANAQIEVYGRATFGWAYWAYKCAAQHWSLKWMIENNYIKR</sequence>
<feature type="domain" description="DUF7910" evidence="6">
    <location>
        <begin position="59"/>
        <end position="195"/>
    </location>
</feature>
<dbReference type="AlphaFoldDB" id="A0A5N6QFM6"/>
<reference evidence="7 8" key="1">
    <citation type="submission" date="2019-06" db="EMBL/GenBank/DDBJ databases">
        <title>A chromosomal-level reference genome of Carpinus fangiana (Coryloideae, Betulaceae).</title>
        <authorList>
            <person name="Yang X."/>
            <person name="Wang Z."/>
            <person name="Zhang L."/>
            <person name="Hao G."/>
            <person name="Liu J."/>
            <person name="Yang Y."/>
        </authorList>
    </citation>
    <scope>NUCLEOTIDE SEQUENCE [LARGE SCALE GENOMIC DNA]</scope>
    <source>
        <strain evidence="7">Cfa_2016G</strain>
        <tissue evidence="7">Leaf</tissue>
    </source>
</reference>
<evidence type="ECO:0000256" key="1">
    <source>
        <dbReference type="ARBA" id="ARBA00005641"/>
    </source>
</evidence>
<comment type="similarity">
    <text evidence="1">Belongs to the glycosyl hydrolase 5 (cellulase A) family.</text>
</comment>
<dbReference type="Proteomes" id="UP000327013">
    <property type="component" value="Chromosome 1"/>
</dbReference>
<dbReference type="InterPro" id="IPR008999">
    <property type="entry name" value="Actin-crosslinking"/>
</dbReference>
<accession>A0A5N6QFM6</accession>
<dbReference type="Pfam" id="PF25490">
    <property type="entry name" value="DUF7910"/>
    <property type="match status" value="2"/>
</dbReference>
<evidence type="ECO:0000256" key="4">
    <source>
        <dbReference type="SAM" id="SignalP"/>
    </source>
</evidence>
<feature type="domain" description="Glycoside hydrolase family 5" evidence="5">
    <location>
        <begin position="647"/>
        <end position="868"/>
    </location>
</feature>
<dbReference type="GO" id="GO:0005737">
    <property type="term" value="C:cytoplasm"/>
    <property type="evidence" value="ECO:0007669"/>
    <property type="project" value="TreeGrafter"/>
</dbReference>
<evidence type="ECO:0000259" key="6">
    <source>
        <dbReference type="Pfam" id="PF25490"/>
    </source>
</evidence>
<evidence type="ECO:0000313" key="7">
    <source>
        <dbReference type="EMBL" id="KAE7998116.1"/>
    </source>
</evidence>
<evidence type="ECO:0000256" key="2">
    <source>
        <dbReference type="ARBA" id="ARBA00022801"/>
    </source>
</evidence>
<dbReference type="GO" id="GO:0016477">
    <property type="term" value="P:cell migration"/>
    <property type="evidence" value="ECO:0007669"/>
    <property type="project" value="TreeGrafter"/>
</dbReference>
<organism evidence="7 8">
    <name type="scientific">Carpinus fangiana</name>
    <dbReference type="NCBI Taxonomy" id="176857"/>
    <lineage>
        <taxon>Eukaryota</taxon>
        <taxon>Viridiplantae</taxon>
        <taxon>Streptophyta</taxon>
        <taxon>Embryophyta</taxon>
        <taxon>Tracheophyta</taxon>
        <taxon>Spermatophyta</taxon>
        <taxon>Magnoliopsida</taxon>
        <taxon>eudicotyledons</taxon>
        <taxon>Gunneridae</taxon>
        <taxon>Pentapetalae</taxon>
        <taxon>rosids</taxon>
        <taxon>fabids</taxon>
        <taxon>Fagales</taxon>
        <taxon>Betulaceae</taxon>
        <taxon>Carpinus</taxon>
    </lineage>
</organism>